<evidence type="ECO:0000313" key="3">
    <source>
        <dbReference type="Proteomes" id="UP000262969"/>
    </source>
</evidence>
<protein>
    <submittedName>
        <fullName evidence="2">Uncharacterized protein</fullName>
    </submittedName>
</protein>
<feature type="transmembrane region" description="Helical" evidence="1">
    <location>
        <begin position="144"/>
        <end position="164"/>
    </location>
</feature>
<keyword evidence="1" id="KW-0812">Transmembrane</keyword>
<keyword evidence="1" id="KW-1133">Transmembrane helix</keyword>
<evidence type="ECO:0000256" key="1">
    <source>
        <dbReference type="SAM" id="Phobius"/>
    </source>
</evidence>
<feature type="transmembrane region" description="Helical" evidence="1">
    <location>
        <begin position="103"/>
        <end position="123"/>
    </location>
</feature>
<accession>A0A3D2XAI1</accession>
<feature type="transmembrane region" description="Helical" evidence="1">
    <location>
        <begin position="184"/>
        <end position="203"/>
    </location>
</feature>
<gene>
    <name evidence="2" type="ORF">DHW61_14545</name>
</gene>
<dbReference type="Proteomes" id="UP000262969">
    <property type="component" value="Unassembled WGS sequence"/>
</dbReference>
<feature type="transmembrane region" description="Helical" evidence="1">
    <location>
        <begin position="6"/>
        <end position="25"/>
    </location>
</feature>
<comment type="caution">
    <text evidence="2">The sequence shown here is derived from an EMBL/GenBank/DDBJ whole genome shotgun (WGS) entry which is preliminary data.</text>
</comment>
<proteinExistence type="predicted"/>
<keyword evidence="1" id="KW-0472">Membrane</keyword>
<name>A0A3D2XAI1_9FIRM</name>
<dbReference type="EMBL" id="DPVV01000483">
    <property type="protein sequence ID" value="HCL03603.1"/>
    <property type="molecule type" value="Genomic_DNA"/>
</dbReference>
<dbReference type="AlphaFoldDB" id="A0A3D2XAI1"/>
<sequence>MLGYLLLLGIIFIGNLMFLFICYYYNKRILNEKNIAHLKKYYWGRKKEFINYSSKWDIGDNSIFFSSLLASAMLLLTLSIFIYEKGPNIWEGTGVYINEIPSLLLNTFIGLFAIIGIAASVNKKHFITFGITDIFDYFKIREKIFRMLFLIVLSYIIYYLTAILHNLNSYEIYFGIKSLNILNFIWFFYYALKVIWITASVCVSNPNFELKVLDNLYQNFTYKWIRIDTENWNIEGTIYNLDYLLDKYLLKKESVKWKKIKSVRFDSIYKEINNMKQTACKAIGI</sequence>
<feature type="non-terminal residue" evidence="2">
    <location>
        <position position="285"/>
    </location>
</feature>
<reference evidence="2 3" key="1">
    <citation type="journal article" date="2018" name="Nat. Biotechnol.">
        <title>A standardized bacterial taxonomy based on genome phylogeny substantially revises the tree of life.</title>
        <authorList>
            <person name="Parks D.H."/>
            <person name="Chuvochina M."/>
            <person name="Waite D.W."/>
            <person name="Rinke C."/>
            <person name="Skarshewski A."/>
            <person name="Chaumeil P.A."/>
            <person name="Hugenholtz P."/>
        </authorList>
    </citation>
    <scope>NUCLEOTIDE SEQUENCE [LARGE SCALE GENOMIC DNA]</scope>
    <source>
        <strain evidence="2">UBA11728</strain>
    </source>
</reference>
<organism evidence="2 3">
    <name type="scientific">Lachnoclostridium phytofermentans</name>
    <dbReference type="NCBI Taxonomy" id="66219"/>
    <lineage>
        <taxon>Bacteria</taxon>
        <taxon>Bacillati</taxon>
        <taxon>Bacillota</taxon>
        <taxon>Clostridia</taxon>
        <taxon>Lachnospirales</taxon>
        <taxon>Lachnospiraceae</taxon>
    </lineage>
</organism>
<evidence type="ECO:0000313" key="2">
    <source>
        <dbReference type="EMBL" id="HCL03603.1"/>
    </source>
</evidence>
<feature type="transmembrane region" description="Helical" evidence="1">
    <location>
        <begin position="63"/>
        <end position="83"/>
    </location>
</feature>